<proteinExistence type="predicted"/>
<dbReference type="Pfam" id="PF09849">
    <property type="entry name" value="DUF2076"/>
    <property type="match status" value="1"/>
</dbReference>
<feature type="compositionally biased region" description="Gly residues" evidence="1">
    <location>
        <begin position="101"/>
        <end position="118"/>
    </location>
</feature>
<dbReference type="EMBL" id="JANIDV010000001">
    <property type="protein sequence ID" value="MCX5615428.1"/>
    <property type="molecule type" value="Genomic_DNA"/>
</dbReference>
<accession>A0ABT3W9G4</accession>
<feature type="region of interest" description="Disordered" evidence="1">
    <location>
        <begin position="230"/>
        <end position="269"/>
    </location>
</feature>
<name>A0ABT3W9G4_9PROT</name>
<evidence type="ECO:0000313" key="2">
    <source>
        <dbReference type="EMBL" id="MCX5615428.1"/>
    </source>
</evidence>
<comment type="caution">
    <text evidence="2">The sequence shown here is derived from an EMBL/GenBank/DDBJ whole genome shotgun (WGS) entry which is preliminary data.</text>
</comment>
<organism evidence="2 3">
    <name type="scientific">Bombella dulcis</name>
    <dbReference type="NCBI Taxonomy" id="2967339"/>
    <lineage>
        <taxon>Bacteria</taxon>
        <taxon>Pseudomonadati</taxon>
        <taxon>Pseudomonadota</taxon>
        <taxon>Alphaproteobacteria</taxon>
        <taxon>Acetobacterales</taxon>
        <taxon>Acetobacteraceae</taxon>
        <taxon>Bombella</taxon>
    </lineage>
</organism>
<feature type="compositionally biased region" description="Low complexity" evidence="1">
    <location>
        <begin position="127"/>
        <end position="143"/>
    </location>
</feature>
<reference evidence="2" key="1">
    <citation type="submission" date="2022-07" db="EMBL/GenBank/DDBJ databases">
        <title>Bombella genomes.</title>
        <authorList>
            <person name="Harer L."/>
            <person name="Styblova S."/>
            <person name="Ehrmann M."/>
        </authorList>
    </citation>
    <scope>NUCLEOTIDE SEQUENCE</scope>
    <source>
        <strain evidence="2">TMW 2.2559</strain>
    </source>
</reference>
<dbReference type="RefSeq" id="WP_266126448.1">
    <property type="nucleotide sequence ID" value="NZ_JANIDV010000001.1"/>
</dbReference>
<evidence type="ECO:0000313" key="3">
    <source>
        <dbReference type="Proteomes" id="UP001165633"/>
    </source>
</evidence>
<protein>
    <submittedName>
        <fullName evidence="2">DUF2076 domain-containing protein</fullName>
    </submittedName>
</protein>
<dbReference type="InterPro" id="IPR018648">
    <property type="entry name" value="DUF2076"/>
</dbReference>
<dbReference type="Proteomes" id="UP001165633">
    <property type="component" value="Unassembled WGS sequence"/>
</dbReference>
<evidence type="ECO:0000256" key="1">
    <source>
        <dbReference type="SAM" id="MobiDB-lite"/>
    </source>
</evidence>
<feature type="region of interest" description="Disordered" evidence="1">
    <location>
        <begin position="92"/>
        <end position="157"/>
    </location>
</feature>
<keyword evidence="3" id="KW-1185">Reference proteome</keyword>
<sequence>MNSEERDLISRFVARVGGGIGLPNGQGPSSLPPVDPEADRFIADNFQRFPEARYRITQLAVVQEAALSQAQARIRDLEFQLQQARGQIAQLQQQASQSGQQGSGQSGGFFSGLFGRGAGTTEPPPRGASLPPGWGPASGAAAPEMGRSYSPPPGYQPGMFARSGSGFLGSALSTAAGVAGGMMAAHALEGLFSGEHEHAHAEGGDAGMGDGFGSETTIINNYGDNYSDPFAGSGMNAPGFSPQDFGPQQEAPVDNGGDFNGDADRDDFF</sequence>
<gene>
    <name evidence="2" type="ORF">NQF87_00320</name>
</gene>